<dbReference type="Proteomes" id="UP001151699">
    <property type="component" value="Chromosome B"/>
</dbReference>
<feature type="region of interest" description="Disordered" evidence="1">
    <location>
        <begin position="76"/>
        <end position="109"/>
    </location>
</feature>
<keyword evidence="3" id="KW-1185">Reference proteome</keyword>
<accession>A0A9Q0N3R7</accession>
<reference evidence="2" key="1">
    <citation type="submission" date="2022-07" db="EMBL/GenBank/DDBJ databases">
        <authorList>
            <person name="Trinca V."/>
            <person name="Uliana J.V.C."/>
            <person name="Torres T.T."/>
            <person name="Ward R.J."/>
            <person name="Monesi N."/>
        </authorList>
    </citation>
    <scope>NUCLEOTIDE SEQUENCE</scope>
    <source>
        <strain evidence="2">HSMRA1968</strain>
        <tissue evidence="2">Whole embryos</tissue>
    </source>
</reference>
<gene>
    <name evidence="2" type="ORF">Bhyg_07555</name>
</gene>
<organism evidence="2 3">
    <name type="scientific">Pseudolycoriella hygida</name>
    <dbReference type="NCBI Taxonomy" id="35572"/>
    <lineage>
        <taxon>Eukaryota</taxon>
        <taxon>Metazoa</taxon>
        <taxon>Ecdysozoa</taxon>
        <taxon>Arthropoda</taxon>
        <taxon>Hexapoda</taxon>
        <taxon>Insecta</taxon>
        <taxon>Pterygota</taxon>
        <taxon>Neoptera</taxon>
        <taxon>Endopterygota</taxon>
        <taxon>Diptera</taxon>
        <taxon>Nematocera</taxon>
        <taxon>Sciaroidea</taxon>
        <taxon>Sciaridae</taxon>
        <taxon>Pseudolycoriella</taxon>
    </lineage>
</organism>
<dbReference type="EMBL" id="WJQU01000002">
    <property type="protein sequence ID" value="KAJ6642602.1"/>
    <property type="molecule type" value="Genomic_DNA"/>
</dbReference>
<feature type="region of interest" description="Disordered" evidence="1">
    <location>
        <begin position="122"/>
        <end position="187"/>
    </location>
</feature>
<name>A0A9Q0N3R7_9DIPT</name>
<proteinExistence type="predicted"/>
<comment type="caution">
    <text evidence="2">The sequence shown here is derived from an EMBL/GenBank/DDBJ whole genome shotgun (WGS) entry which is preliminary data.</text>
</comment>
<evidence type="ECO:0000313" key="2">
    <source>
        <dbReference type="EMBL" id="KAJ6642602.1"/>
    </source>
</evidence>
<sequence length="187" mass="21341">MMLICHKAENLNTAICLLNNLWEHHGQNVLWWEQYVYTLLGAFKIDLPHRRIRLFNEYNCGREQPYADLNKNANELFDYEPSDSSSSGEEDASDGGESHGGDIGVDVHQWQDEEEELLPLFPLTQSGMEAPPQLPQPEQPSQPPPPAEDPLEGTSSSFGRYETRMTLRKRVTEQHLTPPRKAKISKK</sequence>
<protein>
    <submittedName>
        <fullName evidence="2">Uncharacterized protein</fullName>
    </submittedName>
</protein>
<evidence type="ECO:0000313" key="3">
    <source>
        <dbReference type="Proteomes" id="UP001151699"/>
    </source>
</evidence>
<feature type="compositionally biased region" description="Basic residues" evidence="1">
    <location>
        <begin position="178"/>
        <end position="187"/>
    </location>
</feature>
<dbReference type="AlphaFoldDB" id="A0A9Q0N3R7"/>
<feature type="compositionally biased region" description="Pro residues" evidence="1">
    <location>
        <begin position="132"/>
        <end position="148"/>
    </location>
</feature>
<feature type="compositionally biased region" description="Basic and acidic residues" evidence="1">
    <location>
        <begin position="161"/>
        <end position="173"/>
    </location>
</feature>
<evidence type="ECO:0000256" key="1">
    <source>
        <dbReference type="SAM" id="MobiDB-lite"/>
    </source>
</evidence>